<keyword evidence="1" id="KW-0489">Methyltransferase</keyword>
<evidence type="ECO:0000313" key="3">
    <source>
        <dbReference type="EMBL" id="PLW85144.1"/>
    </source>
</evidence>
<dbReference type="GO" id="GO:0071770">
    <property type="term" value="P:DIM/DIP cell wall layer assembly"/>
    <property type="evidence" value="ECO:0007669"/>
    <property type="project" value="TreeGrafter"/>
</dbReference>
<keyword evidence="2" id="KW-0808">Transferase</keyword>
<dbReference type="GO" id="GO:0008610">
    <property type="term" value="P:lipid biosynthetic process"/>
    <property type="evidence" value="ECO:0007669"/>
    <property type="project" value="InterPro"/>
</dbReference>
<dbReference type="GO" id="GO:0008168">
    <property type="term" value="F:methyltransferase activity"/>
    <property type="evidence" value="ECO:0007669"/>
    <property type="project" value="UniProtKB-KW"/>
</dbReference>
<dbReference type="Proteomes" id="UP000235162">
    <property type="component" value="Unassembled WGS sequence"/>
</dbReference>
<proteinExistence type="predicted"/>
<accession>A0AAP8MCM6</accession>
<evidence type="ECO:0000313" key="4">
    <source>
        <dbReference type="Proteomes" id="UP000235162"/>
    </source>
</evidence>
<reference evidence="3 4" key="1">
    <citation type="submission" date="2018-01" db="EMBL/GenBank/DDBJ databases">
        <title>The draft genome sequence of Halioglobus japonicus S1-36.</title>
        <authorList>
            <person name="Du Z.-J."/>
            <person name="Shi M.-J."/>
        </authorList>
    </citation>
    <scope>NUCLEOTIDE SEQUENCE [LARGE SCALE GENOMIC DNA]</scope>
    <source>
        <strain evidence="3 4">S1-36</strain>
    </source>
</reference>
<dbReference type="InterPro" id="IPR029063">
    <property type="entry name" value="SAM-dependent_MTases_sf"/>
</dbReference>
<sequence>MNFYWQAPVPLRWRSAYNTLLRSAGNPMAKPSKKNKQAAPPPAEIMRLANIIYFRSQVYEHTEWMGYKAAKCPMDMWVYQELMHKLQTDLLVETGTLQGGSALFFAQMFDLMGRGKVLSIDIDLPDGLPEHPRIEYVKGSSIAADVLAKVESEAAQAASVMVLLDADHKAPYKHEEMRCYSRFVTPGSYMIAEDTCFDAFPTFPEYGPGPAAAVKKFMQGNEEFEVDHSLERHLVTFVPGGFLKKK</sequence>
<comment type="caution">
    <text evidence="3">The sequence shown here is derived from an EMBL/GenBank/DDBJ whole genome shotgun (WGS) entry which is preliminary data.</text>
</comment>
<organism evidence="3 4">
    <name type="scientific">Halioglobus japonicus</name>
    <dbReference type="NCBI Taxonomy" id="930805"/>
    <lineage>
        <taxon>Bacteria</taxon>
        <taxon>Pseudomonadati</taxon>
        <taxon>Pseudomonadota</taxon>
        <taxon>Gammaproteobacteria</taxon>
        <taxon>Cellvibrionales</taxon>
        <taxon>Halieaceae</taxon>
        <taxon>Halioglobus</taxon>
    </lineage>
</organism>
<dbReference type="PANTHER" id="PTHR40048:SF1">
    <property type="entry name" value="RHAMNOSYL O-METHYLTRANSFERASE"/>
    <property type="match status" value="1"/>
</dbReference>
<dbReference type="Gene3D" id="3.40.50.150">
    <property type="entry name" value="Vaccinia Virus protein VP39"/>
    <property type="match status" value="1"/>
</dbReference>
<dbReference type="InterPro" id="IPR007072">
    <property type="entry name" value="RNMT_CmcI"/>
</dbReference>
<dbReference type="AlphaFoldDB" id="A0AAP8MCM6"/>
<evidence type="ECO:0000256" key="1">
    <source>
        <dbReference type="ARBA" id="ARBA00022603"/>
    </source>
</evidence>
<dbReference type="SUPFAM" id="SSF53335">
    <property type="entry name" value="S-adenosyl-L-methionine-dependent methyltransferases"/>
    <property type="match status" value="1"/>
</dbReference>
<dbReference type="Pfam" id="PF04989">
    <property type="entry name" value="RMNT_CmcI"/>
    <property type="match status" value="1"/>
</dbReference>
<dbReference type="EMBL" id="PKUR01000004">
    <property type="protein sequence ID" value="PLW85144.1"/>
    <property type="molecule type" value="Genomic_DNA"/>
</dbReference>
<protein>
    <submittedName>
        <fullName evidence="3">Cephalosporin hydroxylase</fullName>
    </submittedName>
</protein>
<evidence type="ECO:0000256" key="2">
    <source>
        <dbReference type="ARBA" id="ARBA00022679"/>
    </source>
</evidence>
<name>A0AAP8MCM6_9GAMM</name>
<dbReference type="GO" id="GO:0005886">
    <property type="term" value="C:plasma membrane"/>
    <property type="evidence" value="ECO:0007669"/>
    <property type="project" value="TreeGrafter"/>
</dbReference>
<keyword evidence="4" id="KW-1185">Reference proteome</keyword>
<dbReference type="GO" id="GO:0032259">
    <property type="term" value="P:methylation"/>
    <property type="evidence" value="ECO:0007669"/>
    <property type="project" value="UniProtKB-KW"/>
</dbReference>
<gene>
    <name evidence="3" type="ORF">C0029_16595</name>
</gene>
<dbReference type="PANTHER" id="PTHR40048">
    <property type="entry name" value="RHAMNOSYL O-METHYLTRANSFERASE"/>
    <property type="match status" value="1"/>
</dbReference>